<reference evidence="3 4" key="1">
    <citation type="submission" date="2020-07" db="EMBL/GenBank/DDBJ databases">
        <title>Halophilic bacteria isolated from french cheeses.</title>
        <authorList>
            <person name="Kothe C.I."/>
            <person name="Farah-Kraiem B."/>
            <person name="Renault P."/>
            <person name="Dridi B."/>
        </authorList>
    </citation>
    <scope>NUCLEOTIDE SEQUENCE [LARGE SCALE GENOMIC DNA]</scope>
    <source>
        <strain evidence="3 4">FME14</strain>
    </source>
</reference>
<dbReference type="RefSeq" id="WP_192541905.1">
    <property type="nucleotide sequence ID" value="NZ_RRZA01000033.1"/>
</dbReference>
<sequence length="148" mass="17243">MKTIVYCASLIFSFAAFSQSNDISDKRPIADIQAQYLDQQGVWQRLQKIPNHEYPLELLNIQGKGCAETSFVISKSGTVKDIKINNTDPIRYGRQLQTATRQLVRKWHWPEQEQQVNLTMRFDYCFDSDLTRDEIINYCIKQSEQVCS</sequence>
<gene>
    <name evidence="3" type="ORF">EI167_11820</name>
</gene>
<keyword evidence="4" id="KW-1185">Reference proteome</keyword>
<dbReference type="EMBL" id="RRZA01000033">
    <property type="protein sequence ID" value="MBE0458123.1"/>
    <property type="molecule type" value="Genomic_DNA"/>
</dbReference>
<dbReference type="InterPro" id="IPR037682">
    <property type="entry name" value="TonB_C"/>
</dbReference>
<dbReference type="Proteomes" id="UP000707245">
    <property type="component" value="Unassembled WGS sequence"/>
</dbReference>
<dbReference type="SUPFAM" id="SSF74653">
    <property type="entry name" value="TolA/TonB C-terminal domain"/>
    <property type="match status" value="1"/>
</dbReference>
<accession>A0ABR9FMS1</accession>
<feature type="signal peptide" evidence="1">
    <location>
        <begin position="1"/>
        <end position="18"/>
    </location>
</feature>
<evidence type="ECO:0000313" key="3">
    <source>
        <dbReference type="EMBL" id="MBE0458123.1"/>
    </source>
</evidence>
<evidence type="ECO:0000313" key="4">
    <source>
        <dbReference type="Proteomes" id="UP000707245"/>
    </source>
</evidence>
<evidence type="ECO:0000259" key="2">
    <source>
        <dbReference type="Pfam" id="PF03544"/>
    </source>
</evidence>
<organism evidence="3 4">
    <name type="scientific">Pseudoalteromonas prydzensis</name>
    <dbReference type="NCBI Taxonomy" id="182141"/>
    <lineage>
        <taxon>Bacteria</taxon>
        <taxon>Pseudomonadati</taxon>
        <taxon>Pseudomonadota</taxon>
        <taxon>Gammaproteobacteria</taxon>
        <taxon>Alteromonadales</taxon>
        <taxon>Pseudoalteromonadaceae</taxon>
        <taxon>Pseudoalteromonas</taxon>
    </lineage>
</organism>
<dbReference type="Gene3D" id="3.30.1150.10">
    <property type="match status" value="1"/>
</dbReference>
<feature type="chain" id="PRO_5046619624" evidence="1">
    <location>
        <begin position="19"/>
        <end position="148"/>
    </location>
</feature>
<comment type="caution">
    <text evidence="3">The sequence shown here is derived from an EMBL/GenBank/DDBJ whole genome shotgun (WGS) entry which is preliminary data.</text>
</comment>
<keyword evidence="1" id="KW-0732">Signal</keyword>
<name>A0ABR9FMS1_9GAMM</name>
<proteinExistence type="predicted"/>
<dbReference type="Pfam" id="PF03544">
    <property type="entry name" value="TonB_C"/>
    <property type="match status" value="1"/>
</dbReference>
<feature type="domain" description="TonB C-terminal" evidence="2">
    <location>
        <begin position="51"/>
        <end position="123"/>
    </location>
</feature>
<evidence type="ECO:0000256" key="1">
    <source>
        <dbReference type="SAM" id="SignalP"/>
    </source>
</evidence>
<protein>
    <submittedName>
        <fullName evidence="3">Energy transducer TonB</fullName>
    </submittedName>
</protein>